<dbReference type="InParanoid" id="F5Y9P7"/>
<dbReference type="InterPro" id="IPR050458">
    <property type="entry name" value="LolB"/>
</dbReference>
<dbReference type="PANTHER" id="PTHR30634">
    <property type="entry name" value="OUTER MEMBRANE LOLAB LIPOPROTEIN INSERTION APPARATUS"/>
    <property type="match status" value="1"/>
</dbReference>
<evidence type="ECO:0008006" key="3">
    <source>
        <dbReference type="Google" id="ProtNLM"/>
    </source>
</evidence>
<keyword evidence="2" id="KW-1185">Reference proteome</keyword>
<dbReference type="RefSeq" id="WP_015711186.1">
    <property type="nucleotide sequence ID" value="NC_015577.1"/>
</dbReference>
<protein>
    <recommendedName>
        <fullName evidence="3">WGR domain-containing protein</fullName>
    </recommendedName>
</protein>
<dbReference type="eggNOG" id="COG3831">
    <property type="taxonomic scope" value="Bacteria"/>
</dbReference>
<reference evidence="1 2" key="2">
    <citation type="journal article" date="2011" name="ISME J.">
        <title>RNA-seq reveals cooperative metabolic interactions between two termite-gut spirochete species in co-culture.</title>
        <authorList>
            <person name="Rosenthal A.Z."/>
            <person name="Matson E.G."/>
            <person name="Eldar A."/>
            <person name="Leadbetter J.R."/>
        </authorList>
    </citation>
    <scope>NUCLEOTIDE SEQUENCE [LARGE SCALE GENOMIC DNA]</scope>
    <source>
        <strain evidence="2">ATCC BAA-888 / DSM 13862 / ZAS-9</strain>
    </source>
</reference>
<dbReference type="STRING" id="545695.TREAZ_0781"/>
<gene>
    <name evidence="1" type="ordered locus">TREAZ_0781</name>
</gene>
<dbReference type="PANTHER" id="PTHR30634:SF13">
    <property type="entry name" value="PROTEIN YEHF"/>
    <property type="match status" value="1"/>
</dbReference>
<dbReference type="HOGENOM" id="CLU_1030309_0_0_12"/>
<organism evidence="1 2">
    <name type="scientific">Leadbettera azotonutricia (strain ATCC BAA-888 / DSM 13862 / ZAS-9)</name>
    <name type="common">Treponema azotonutricium</name>
    <dbReference type="NCBI Taxonomy" id="545695"/>
    <lineage>
        <taxon>Bacteria</taxon>
        <taxon>Pseudomonadati</taxon>
        <taxon>Spirochaetota</taxon>
        <taxon>Spirochaetia</taxon>
        <taxon>Spirochaetales</taxon>
        <taxon>Breznakiellaceae</taxon>
        <taxon>Leadbettera</taxon>
    </lineage>
</organism>
<dbReference type="AlphaFoldDB" id="F5Y9P7"/>
<accession>F5Y9P7</accession>
<evidence type="ECO:0000313" key="1">
    <source>
        <dbReference type="EMBL" id="AEF81939.1"/>
    </source>
</evidence>
<sequence>MKRYFTYRDEKSDKFWVIETNEDEMIILYGKSYDRANGYSKMNPKLCSAGTKTGKLFDTEAECAKEVEKAIAKKIKDGYSEQEEVFINLYNEIKYLHHHKENSILPQVLAELDKRDKPLRVNYGIADLVWSLFSAFYFRVECHGEVKFDAIADFAYRLPKLEGADDKTANDLVSLYGYGLRVAAIQNDEKLDSFIRSHVPSETENSQLAIGLAYSAARWNRKDEIEKYVMVEINDRNALYMGCRPKTEKFRLEAFFKPYLDILAECDKKR</sequence>
<dbReference type="OrthoDB" id="343171at2"/>
<reference evidence="2" key="1">
    <citation type="submission" date="2009-12" db="EMBL/GenBank/DDBJ databases">
        <title>Complete sequence of Treponema azotonutricium strain ZAS-9.</title>
        <authorList>
            <person name="Tetu S.G."/>
            <person name="Matson E."/>
            <person name="Ren Q."/>
            <person name="Seshadri R."/>
            <person name="Elbourne L."/>
            <person name="Hassan K.A."/>
            <person name="Durkin A."/>
            <person name="Radune D."/>
            <person name="Mohamoud Y."/>
            <person name="Shay R."/>
            <person name="Jin S."/>
            <person name="Zhang X."/>
            <person name="Lucey K."/>
            <person name="Ballor N.R."/>
            <person name="Ottesen E."/>
            <person name="Rosenthal R."/>
            <person name="Allen A."/>
            <person name="Leadbetter J.R."/>
            <person name="Paulsen I.T."/>
        </authorList>
    </citation>
    <scope>NUCLEOTIDE SEQUENCE [LARGE SCALE GENOMIC DNA]</scope>
    <source>
        <strain evidence="2">ATCC BAA-888 / DSM 13862 / ZAS-9</strain>
    </source>
</reference>
<proteinExistence type="predicted"/>
<dbReference type="Gene3D" id="2.20.140.10">
    <property type="entry name" value="WGR domain"/>
    <property type="match status" value="1"/>
</dbReference>
<name>F5Y9P7_LEAAZ</name>
<dbReference type="KEGG" id="taz:TREAZ_0781"/>
<dbReference type="Proteomes" id="UP000009222">
    <property type="component" value="Chromosome"/>
</dbReference>
<dbReference type="EMBL" id="CP001841">
    <property type="protein sequence ID" value="AEF81939.1"/>
    <property type="molecule type" value="Genomic_DNA"/>
</dbReference>
<evidence type="ECO:0000313" key="2">
    <source>
        <dbReference type="Proteomes" id="UP000009222"/>
    </source>
</evidence>